<feature type="chain" id="PRO_5012013710" evidence="1">
    <location>
        <begin position="19"/>
        <end position="232"/>
    </location>
</feature>
<name>A0A224YBQ6_9ACAR</name>
<dbReference type="AlphaFoldDB" id="A0A224YBQ6"/>
<dbReference type="Gene3D" id="3.40.390.10">
    <property type="entry name" value="Collagenase (Catalytic Domain)"/>
    <property type="match status" value="1"/>
</dbReference>
<dbReference type="EMBL" id="GFPF01000084">
    <property type="protein sequence ID" value="MAA11230.1"/>
    <property type="molecule type" value="Transcribed_RNA"/>
</dbReference>
<accession>A0A224YBQ6</accession>
<protein>
    <submittedName>
        <fullName evidence="2">28 kDa Metastriate family member</fullName>
    </submittedName>
</protein>
<dbReference type="GO" id="GO:0008237">
    <property type="term" value="F:metallopeptidase activity"/>
    <property type="evidence" value="ECO:0007669"/>
    <property type="project" value="InterPro"/>
</dbReference>
<proteinExistence type="predicted"/>
<sequence length="232" mass="26044">MLRLNVVFLSVFVRGCIAVGIETSGNHPPLRWSHGDERIGKGVHLKAHVLYDARSYESMAPQKNVIEYFKEMFNKTQQHFNNHSILVSIVVYNITLNKSAEVMQEESSRLNGSATLKNLQRYARDLGLSNDSVVYLYTNKTAVDRRSFTAIPSSLSTVTTFGSFCTENSSAAIVVQQPGMDSYWRTVKATAELFGITNFINFTIEDIQTMNKTFQKCHVKKQEINGGGSDDD</sequence>
<reference evidence="2" key="1">
    <citation type="journal article" date="2017" name="Parasit. Vectors">
        <title>Sialotranscriptomics of Rhipicephalus zambeziensis reveals intricate expression profiles of secretory proteins and suggests tight temporal transcriptional regulation during blood-feeding.</title>
        <authorList>
            <person name="de Castro M.H."/>
            <person name="de Klerk D."/>
            <person name="Pienaar R."/>
            <person name="Rees D.J.G."/>
            <person name="Mans B.J."/>
        </authorList>
    </citation>
    <scope>NUCLEOTIDE SEQUENCE</scope>
    <source>
        <tissue evidence="2">Salivary glands</tissue>
    </source>
</reference>
<feature type="signal peptide" evidence="1">
    <location>
        <begin position="1"/>
        <end position="18"/>
    </location>
</feature>
<organism evidence="2">
    <name type="scientific">Rhipicephalus zambeziensis</name>
    <dbReference type="NCBI Taxonomy" id="60191"/>
    <lineage>
        <taxon>Eukaryota</taxon>
        <taxon>Metazoa</taxon>
        <taxon>Ecdysozoa</taxon>
        <taxon>Arthropoda</taxon>
        <taxon>Chelicerata</taxon>
        <taxon>Arachnida</taxon>
        <taxon>Acari</taxon>
        <taxon>Parasitiformes</taxon>
        <taxon>Ixodida</taxon>
        <taxon>Ixodoidea</taxon>
        <taxon>Ixodidae</taxon>
        <taxon>Rhipicephalinae</taxon>
        <taxon>Rhipicephalus</taxon>
        <taxon>Rhipicephalus</taxon>
    </lineage>
</organism>
<keyword evidence="1" id="KW-0732">Signal</keyword>
<dbReference type="SUPFAM" id="SSF55486">
    <property type="entry name" value="Metalloproteases ('zincins'), catalytic domain"/>
    <property type="match status" value="1"/>
</dbReference>
<evidence type="ECO:0000256" key="1">
    <source>
        <dbReference type="SAM" id="SignalP"/>
    </source>
</evidence>
<evidence type="ECO:0000313" key="2">
    <source>
        <dbReference type="EMBL" id="MAA11230.1"/>
    </source>
</evidence>
<dbReference type="InterPro" id="IPR024079">
    <property type="entry name" value="MetalloPept_cat_dom_sf"/>
</dbReference>